<keyword evidence="3" id="KW-1185">Reference proteome</keyword>
<dbReference type="EMBL" id="JAKFFV010000002">
    <property type="protein sequence ID" value="MCF2497119.1"/>
    <property type="molecule type" value="Genomic_DNA"/>
</dbReference>
<reference evidence="1" key="1">
    <citation type="submission" date="2022-01" db="EMBL/GenBank/DDBJ databases">
        <title>Novel species in genus Dyadobacter.</title>
        <authorList>
            <person name="Ma C."/>
        </authorList>
    </citation>
    <scope>NUCLEOTIDE SEQUENCE</scope>
    <source>
        <strain evidence="2">CY22</strain>
        <strain evidence="1">CY357</strain>
    </source>
</reference>
<name>A0A9X1QC62_9BACT</name>
<dbReference type="EMBL" id="CP098805">
    <property type="protein sequence ID" value="USJ33233.1"/>
    <property type="molecule type" value="Genomic_DNA"/>
</dbReference>
<sequence length="157" mass="18152">MNADRRLDQLEPVISELLIKQDRTDKKVDNLTFMVSNITELVITQNENITFLLKNQLQMSGRIGNIEIRLDGMDSQFKDVLSNQDSLKAAQSLISEKQEAMFITQESMSAKQDFLSRMQESMLTEQQMISAKQDFLSRMQETILAKQDLILDFIKKE</sequence>
<protein>
    <submittedName>
        <fullName evidence="1">Uncharacterized protein</fullName>
    </submittedName>
</protein>
<dbReference type="Proteomes" id="UP001139411">
    <property type="component" value="Unassembled WGS sequence"/>
</dbReference>
<organism evidence="1 4">
    <name type="scientific">Dyadobacter chenhuakuii</name>
    <dbReference type="NCBI Taxonomy" id="2909339"/>
    <lineage>
        <taxon>Bacteria</taxon>
        <taxon>Pseudomonadati</taxon>
        <taxon>Bacteroidota</taxon>
        <taxon>Cytophagia</taxon>
        <taxon>Cytophagales</taxon>
        <taxon>Spirosomataceae</taxon>
        <taxon>Dyadobacter</taxon>
    </lineage>
</organism>
<evidence type="ECO:0000313" key="4">
    <source>
        <dbReference type="Proteomes" id="UP001139411"/>
    </source>
</evidence>
<dbReference type="RefSeq" id="WP_235161450.1">
    <property type="nucleotide sequence ID" value="NZ_CP098805.1"/>
</dbReference>
<dbReference type="AlphaFoldDB" id="A0A9X1QC62"/>
<dbReference type="Proteomes" id="UP001055420">
    <property type="component" value="Chromosome"/>
</dbReference>
<gene>
    <name evidence="1" type="ORF">L0661_02285</name>
    <name evidence="2" type="ORF">NFI80_10865</name>
</gene>
<proteinExistence type="predicted"/>
<evidence type="ECO:0000313" key="2">
    <source>
        <dbReference type="EMBL" id="USJ33233.1"/>
    </source>
</evidence>
<evidence type="ECO:0000313" key="3">
    <source>
        <dbReference type="Proteomes" id="UP001055420"/>
    </source>
</evidence>
<accession>A0A9X1QC62</accession>
<evidence type="ECO:0000313" key="1">
    <source>
        <dbReference type="EMBL" id="MCF2497119.1"/>
    </source>
</evidence>